<reference evidence="2" key="1">
    <citation type="submission" date="2017-03" db="EMBL/GenBank/DDBJ databases">
        <authorList>
            <person name="Rodrigo-Torres L."/>
            <person name="Arahal R.D."/>
            <person name="Lucena T."/>
        </authorList>
    </citation>
    <scope>NUCLEOTIDE SEQUENCE [LARGE SCALE GENOMIC DNA]</scope>
    <source>
        <strain evidence="2">CECT 8370</strain>
    </source>
</reference>
<accession>A0A1X6YKG2</accession>
<name>A0A1X6YKG2_9RHOB</name>
<keyword evidence="2" id="KW-1185">Reference proteome</keyword>
<dbReference type="EMBL" id="FWFJ01000005">
    <property type="protein sequence ID" value="SLN24227.1"/>
    <property type="molecule type" value="Genomic_DNA"/>
</dbReference>
<gene>
    <name evidence="1" type="ORF">ROG8370_00869</name>
</gene>
<organism evidence="1 2">
    <name type="scientific">Roseovarius gaetbuli</name>
    <dbReference type="NCBI Taxonomy" id="1356575"/>
    <lineage>
        <taxon>Bacteria</taxon>
        <taxon>Pseudomonadati</taxon>
        <taxon>Pseudomonadota</taxon>
        <taxon>Alphaproteobacteria</taxon>
        <taxon>Rhodobacterales</taxon>
        <taxon>Roseobacteraceae</taxon>
        <taxon>Roseovarius</taxon>
    </lineage>
</organism>
<evidence type="ECO:0000313" key="2">
    <source>
        <dbReference type="Proteomes" id="UP000194012"/>
    </source>
</evidence>
<dbReference type="AlphaFoldDB" id="A0A1X6YKG2"/>
<proteinExistence type="predicted"/>
<evidence type="ECO:0000313" key="1">
    <source>
        <dbReference type="EMBL" id="SLN24227.1"/>
    </source>
</evidence>
<sequence length="42" mass="4836">MPQWSHWATPVTVLLALGGRFAFRTINEALHNSMVLEGTRYY</sequence>
<protein>
    <submittedName>
        <fullName evidence="1">Uncharacterized protein</fullName>
    </submittedName>
</protein>
<dbReference type="Proteomes" id="UP000194012">
    <property type="component" value="Unassembled WGS sequence"/>
</dbReference>